<keyword evidence="2" id="KW-0614">Plasmid</keyword>
<dbReference type="Pfam" id="PF10976">
    <property type="entry name" value="DUF2790"/>
    <property type="match status" value="1"/>
</dbReference>
<dbReference type="KEGG" id="pnt:G5B91_32655"/>
<name>A0A6G6J7P3_PSENT</name>
<dbReference type="InterPro" id="IPR021245">
    <property type="entry name" value="DUF2790"/>
</dbReference>
<evidence type="ECO:0000313" key="2">
    <source>
        <dbReference type="EMBL" id="QIE91223.1"/>
    </source>
</evidence>
<protein>
    <submittedName>
        <fullName evidence="2">DUF2790 domain-containing protein</fullName>
    </submittedName>
</protein>
<evidence type="ECO:0000256" key="1">
    <source>
        <dbReference type="SAM" id="SignalP"/>
    </source>
</evidence>
<dbReference type="Proteomes" id="UP000501063">
    <property type="component" value="Plasmid pPniHBP1_2"/>
</dbReference>
<reference evidence="2 3" key="1">
    <citation type="submission" date="2020-02" db="EMBL/GenBank/DDBJ databases">
        <title>Integrative conjugative elements (ICEs) and plasmids drive adaptation of Pseudomonas nitroreducens strain HBP1 to wastewater environment.</title>
        <authorList>
            <person name="Sentchilo V."/>
            <person name="Carraro N."/>
            <person name="Bertelli C."/>
            <person name="van der Meer J.R."/>
        </authorList>
    </citation>
    <scope>NUCLEOTIDE SEQUENCE [LARGE SCALE GENOMIC DNA]</scope>
    <source>
        <strain evidence="2 3">HBP1</strain>
        <plasmid evidence="3">ppnihbp1_2</plasmid>
    </source>
</reference>
<accession>A0A6G6J7P3</accession>
<sequence length="109" mass="12306">MRIQKPFLFTILLGVSSLAAADGGGDITFSRMQEARQNAMMARQPTSAEIAQAKKYTYDMDLDIAEVISVTPMSRECGVVPVQMRYKDSFGDEQLVEYRQERFACRATR</sequence>
<dbReference type="NCBIfam" id="NF041599">
    <property type="entry name" value="reg_PtrA_PA2808"/>
    <property type="match status" value="1"/>
</dbReference>
<geneLocation type="plasmid" evidence="3">
    <name>ppnihbp1_2</name>
</geneLocation>
<gene>
    <name evidence="2" type="ORF">G5B91_32655</name>
</gene>
<dbReference type="EMBL" id="CP049141">
    <property type="protein sequence ID" value="QIE91223.1"/>
    <property type="molecule type" value="Genomic_DNA"/>
</dbReference>
<evidence type="ECO:0000313" key="3">
    <source>
        <dbReference type="Proteomes" id="UP000501063"/>
    </source>
</evidence>
<feature type="chain" id="PRO_5026189048" evidence="1">
    <location>
        <begin position="22"/>
        <end position="109"/>
    </location>
</feature>
<organism evidence="2 3">
    <name type="scientific">Pseudomonas nitroreducens</name>
    <dbReference type="NCBI Taxonomy" id="46680"/>
    <lineage>
        <taxon>Bacteria</taxon>
        <taxon>Pseudomonadati</taxon>
        <taxon>Pseudomonadota</taxon>
        <taxon>Gammaproteobacteria</taxon>
        <taxon>Pseudomonadales</taxon>
        <taxon>Pseudomonadaceae</taxon>
        <taxon>Pseudomonas</taxon>
    </lineage>
</organism>
<keyword evidence="1" id="KW-0732">Signal</keyword>
<feature type="signal peptide" evidence="1">
    <location>
        <begin position="1"/>
        <end position="21"/>
    </location>
</feature>
<dbReference type="AlphaFoldDB" id="A0A6G6J7P3"/>
<proteinExistence type="predicted"/>
<dbReference type="Gene3D" id="2.30.140.50">
    <property type="entry name" value="Protein of unknown function DUF2790"/>
    <property type="match status" value="1"/>
</dbReference>